<evidence type="ECO:0000256" key="6">
    <source>
        <dbReference type="ARBA" id="ARBA00023136"/>
    </source>
</evidence>
<keyword evidence="4 7" id="KW-0812">Transmembrane</keyword>
<name>A0A3P3REL3_9EURY</name>
<evidence type="ECO:0000256" key="5">
    <source>
        <dbReference type="ARBA" id="ARBA00022989"/>
    </source>
</evidence>
<dbReference type="Proteomes" id="UP000282322">
    <property type="component" value="Unassembled WGS sequence"/>
</dbReference>
<keyword evidence="6 7" id="KW-0472">Membrane</keyword>
<dbReference type="Pfam" id="PF00528">
    <property type="entry name" value="BPD_transp_1"/>
    <property type="match status" value="1"/>
</dbReference>
<comment type="caution">
    <text evidence="9">The sequence shown here is derived from an EMBL/GenBank/DDBJ whole genome shotgun (WGS) entry which is preliminary data.</text>
</comment>
<evidence type="ECO:0000259" key="8">
    <source>
        <dbReference type="PROSITE" id="PS50928"/>
    </source>
</evidence>
<dbReference type="PROSITE" id="PS50928">
    <property type="entry name" value="ABC_TM1"/>
    <property type="match status" value="1"/>
</dbReference>
<protein>
    <submittedName>
        <fullName evidence="9">Carbohydrate ABC transporter permease</fullName>
    </submittedName>
</protein>
<reference evidence="9 10" key="1">
    <citation type="submission" date="2018-11" db="EMBL/GenBank/DDBJ databases">
        <title>Taxonoimc description of Halomarina strain SPP-AMP-1.</title>
        <authorList>
            <person name="Pal Y."/>
            <person name="Srinivasana K."/>
            <person name="Verma A."/>
            <person name="Kumar P."/>
        </authorList>
    </citation>
    <scope>NUCLEOTIDE SEQUENCE [LARGE SCALE GENOMIC DNA]</scope>
    <source>
        <strain evidence="9 10">SPP-AMP-1</strain>
    </source>
</reference>
<feature type="domain" description="ABC transmembrane type-1" evidence="8">
    <location>
        <begin position="82"/>
        <end position="272"/>
    </location>
</feature>
<comment type="subcellular location">
    <subcellularLocation>
        <location evidence="1 7">Cell membrane</location>
        <topology evidence="1 7">Multi-pass membrane protein</topology>
    </subcellularLocation>
</comment>
<evidence type="ECO:0000256" key="3">
    <source>
        <dbReference type="ARBA" id="ARBA00022475"/>
    </source>
</evidence>
<keyword evidence="5 7" id="KW-1133">Transmembrane helix</keyword>
<gene>
    <name evidence="9" type="ORF">EIK79_06725</name>
</gene>
<feature type="transmembrane region" description="Helical" evidence="7">
    <location>
        <begin position="252"/>
        <end position="272"/>
    </location>
</feature>
<evidence type="ECO:0000313" key="9">
    <source>
        <dbReference type="EMBL" id="RRJ31408.1"/>
    </source>
</evidence>
<dbReference type="Gene3D" id="1.10.3720.10">
    <property type="entry name" value="MetI-like"/>
    <property type="match status" value="1"/>
</dbReference>
<dbReference type="PANTHER" id="PTHR43744">
    <property type="entry name" value="ABC TRANSPORTER PERMEASE PROTEIN MG189-RELATED-RELATED"/>
    <property type="match status" value="1"/>
</dbReference>
<dbReference type="AlphaFoldDB" id="A0A3P3REL3"/>
<sequence>MSTESSVLGNVSLSSDRLRTIALYVGLYGTAGLFLVPYWYMFATSFMTRELVYSEVPHLIPWDLTLHWYDYLLTSSLVVQWTGNTIILAGITTLVVLLVDAMIAYSLTRLDWPGRRVIFGVIVASFMVPGIINLVPVYIIVSELGLVNSIWGVVLPSAANPLGVFMLVQFFKDLPEELEEAARLDGFSRLRIFTHIVLPLMRSALAALGLFIFIWTWNSFVWPLLILQSETMYTLPIGLVTLQENMGVTEPGVIMTSAVIASVPLLILFLVMQKQLVRAVEMQGTTK</sequence>
<feature type="transmembrane region" description="Helical" evidence="7">
    <location>
        <begin position="117"/>
        <end position="141"/>
    </location>
</feature>
<proteinExistence type="inferred from homology"/>
<feature type="transmembrane region" description="Helical" evidence="7">
    <location>
        <begin position="153"/>
        <end position="171"/>
    </location>
</feature>
<dbReference type="PANTHER" id="PTHR43744:SF12">
    <property type="entry name" value="ABC TRANSPORTER PERMEASE PROTEIN MG189-RELATED"/>
    <property type="match status" value="1"/>
</dbReference>
<feature type="transmembrane region" description="Helical" evidence="7">
    <location>
        <begin position="192"/>
        <end position="217"/>
    </location>
</feature>
<dbReference type="InterPro" id="IPR035906">
    <property type="entry name" value="MetI-like_sf"/>
</dbReference>
<dbReference type="GO" id="GO:0055085">
    <property type="term" value="P:transmembrane transport"/>
    <property type="evidence" value="ECO:0007669"/>
    <property type="project" value="InterPro"/>
</dbReference>
<feature type="transmembrane region" description="Helical" evidence="7">
    <location>
        <begin position="21"/>
        <end position="40"/>
    </location>
</feature>
<dbReference type="GO" id="GO:0005886">
    <property type="term" value="C:plasma membrane"/>
    <property type="evidence" value="ECO:0007669"/>
    <property type="project" value="UniProtKB-SubCell"/>
</dbReference>
<dbReference type="EMBL" id="RRCH01000014">
    <property type="protein sequence ID" value="RRJ31408.1"/>
    <property type="molecule type" value="Genomic_DNA"/>
</dbReference>
<keyword evidence="2 7" id="KW-0813">Transport</keyword>
<dbReference type="OrthoDB" id="18784at2157"/>
<feature type="transmembrane region" description="Helical" evidence="7">
    <location>
        <begin position="86"/>
        <end position="105"/>
    </location>
</feature>
<keyword evidence="10" id="KW-1185">Reference proteome</keyword>
<evidence type="ECO:0000256" key="1">
    <source>
        <dbReference type="ARBA" id="ARBA00004651"/>
    </source>
</evidence>
<evidence type="ECO:0000313" key="10">
    <source>
        <dbReference type="Proteomes" id="UP000282322"/>
    </source>
</evidence>
<dbReference type="SUPFAM" id="SSF161098">
    <property type="entry name" value="MetI-like"/>
    <property type="match status" value="1"/>
</dbReference>
<organism evidence="9 10">
    <name type="scientific">Halocatena pleomorpha</name>
    <dbReference type="NCBI Taxonomy" id="1785090"/>
    <lineage>
        <taxon>Archaea</taxon>
        <taxon>Methanobacteriati</taxon>
        <taxon>Methanobacteriota</taxon>
        <taxon>Stenosarchaea group</taxon>
        <taxon>Halobacteria</taxon>
        <taxon>Halobacteriales</taxon>
        <taxon>Natronomonadaceae</taxon>
        <taxon>Halocatena</taxon>
    </lineage>
</organism>
<evidence type="ECO:0000256" key="4">
    <source>
        <dbReference type="ARBA" id="ARBA00022692"/>
    </source>
</evidence>
<dbReference type="CDD" id="cd06261">
    <property type="entry name" value="TM_PBP2"/>
    <property type="match status" value="1"/>
</dbReference>
<comment type="similarity">
    <text evidence="7">Belongs to the binding-protein-dependent transport system permease family.</text>
</comment>
<evidence type="ECO:0000256" key="2">
    <source>
        <dbReference type="ARBA" id="ARBA00022448"/>
    </source>
</evidence>
<keyword evidence="3" id="KW-1003">Cell membrane</keyword>
<dbReference type="InterPro" id="IPR000515">
    <property type="entry name" value="MetI-like"/>
</dbReference>
<evidence type="ECO:0000256" key="7">
    <source>
        <dbReference type="RuleBase" id="RU363032"/>
    </source>
</evidence>
<accession>A0A3P3REL3</accession>
<dbReference type="RefSeq" id="WP_124954360.1">
    <property type="nucleotide sequence ID" value="NZ_RRCH01000014.1"/>
</dbReference>